<organism evidence="1 2">
    <name type="scientific">Actinomadura rubrisoli</name>
    <dbReference type="NCBI Taxonomy" id="2530368"/>
    <lineage>
        <taxon>Bacteria</taxon>
        <taxon>Bacillati</taxon>
        <taxon>Actinomycetota</taxon>
        <taxon>Actinomycetes</taxon>
        <taxon>Streptosporangiales</taxon>
        <taxon>Thermomonosporaceae</taxon>
        <taxon>Actinomadura</taxon>
    </lineage>
</organism>
<accession>A0A4R5CHB3</accession>
<comment type="caution">
    <text evidence="1">The sequence shown here is derived from an EMBL/GenBank/DDBJ whole genome shotgun (WGS) entry which is preliminary data.</text>
</comment>
<evidence type="ECO:0000313" key="2">
    <source>
        <dbReference type="Proteomes" id="UP000294513"/>
    </source>
</evidence>
<protein>
    <submittedName>
        <fullName evidence="1">Uncharacterized protein</fullName>
    </submittedName>
</protein>
<evidence type="ECO:0000313" key="1">
    <source>
        <dbReference type="EMBL" id="TDD97693.1"/>
    </source>
</evidence>
<sequence length="79" mass="8680">MISMILLGATGFIQDSKLLLGTGFVLAVYVLVVGQVTEVFDPECSDVSHQHDDCPACGDLPPLVPVQVFLQRLRRRTPR</sequence>
<gene>
    <name evidence="1" type="ORF">E1298_01260</name>
</gene>
<name>A0A4R5CHB3_9ACTN</name>
<dbReference type="Proteomes" id="UP000294513">
    <property type="component" value="Unassembled WGS sequence"/>
</dbReference>
<dbReference type="RefSeq" id="WP_131888855.1">
    <property type="nucleotide sequence ID" value="NZ_SMKU01000002.1"/>
</dbReference>
<dbReference type="AlphaFoldDB" id="A0A4R5CHB3"/>
<dbReference type="EMBL" id="SMKU01000002">
    <property type="protein sequence ID" value="TDD97693.1"/>
    <property type="molecule type" value="Genomic_DNA"/>
</dbReference>
<proteinExistence type="predicted"/>
<keyword evidence="2" id="KW-1185">Reference proteome</keyword>
<reference evidence="1 2" key="1">
    <citation type="submission" date="2019-03" db="EMBL/GenBank/DDBJ databases">
        <title>Draft genome sequences of novel Actinobacteria.</title>
        <authorList>
            <person name="Sahin N."/>
            <person name="Ay H."/>
            <person name="Saygin H."/>
        </authorList>
    </citation>
    <scope>NUCLEOTIDE SEQUENCE [LARGE SCALE GENOMIC DNA]</scope>
    <source>
        <strain evidence="1 2">H3C3</strain>
    </source>
</reference>